<comment type="caution">
    <text evidence="2">The sequence shown here is derived from an EMBL/GenBank/DDBJ whole genome shotgun (WGS) entry which is preliminary data.</text>
</comment>
<dbReference type="RefSeq" id="WP_284295652.1">
    <property type="nucleotide sequence ID" value="NZ_BSSV01000001.1"/>
</dbReference>
<protein>
    <submittedName>
        <fullName evidence="2">Uncharacterized protein</fullName>
    </submittedName>
</protein>
<evidence type="ECO:0000313" key="3">
    <source>
        <dbReference type="Proteomes" id="UP001157134"/>
    </source>
</evidence>
<organism evidence="2 3">
    <name type="scientific">Thalassotalea loyana</name>
    <dbReference type="NCBI Taxonomy" id="280483"/>
    <lineage>
        <taxon>Bacteria</taxon>
        <taxon>Pseudomonadati</taxon>
        <taxon>Pseudomonadota</taxon>
        <taxon>Gammaproteobacteria</taxon>
        <taxon>Alteromonadales</taxon>
        <taxon>Colwelliaceae</taxon>
        <taxon>Thalassotalea</taxon>
    </lineage>
</organism>
<dbReference type="Proteomes" id="UP001157134">
    <property type="component" value="Unassembled WGS sequence"/>
</dbReference>
<feature type="chain" id="PRO_5045670733" evidence="1">
    <location>
        <begin position="19"/>
        <end position="371"/>
    </location>
</feature>
<dbReference type="EMBL" id="BSSV01000001">
    <property type="protein sequence ID" value="GLX84106.1"/>
    <property type="molecule type" value="Genomic_DNA"/>
</dbReference>
<name>A0ABQ6HB19_9GAMM</name>
<sequence>MKYIFYVSILIFSSLSFAFSFGSKQEVQAYACENCNETDARNIALANAPDNNCDIFRNGSAANYCEPISKQILVPVHTTKETFKFIVTTQINSQNRPNVTASLLPMTSSQSAIMHQYLTFNDELMIAISEANISSSELFPKPDFIMSKSAQGTGGNDSACESHPTALFSNPENKRAIRKELGDKISDAFNGETVVDLTHERLVNGGGLSLGQGSGSINISFTYINRKLIVFRGDDFDNRLAFNVHLGSDPLRDNQALFNLELNKGWTKIDGFKYGELFGGGDVDLSGVLVSNCLIDFLTKEGESDSEQPSTGGGSGTLSDPFYGLDSLNNNNPLNFCKYDKIVKTCSTTESGSTQCTSSRLTWINKCGLAN</sequence>
<evidence type="ECO:0000313" key="2">
    <source>
        <dbReference type="EMBL" id="GLX84106.1"/>
    </source>
</evidence>
<reference evidence="2 3" key="1">
    <citation type="submission" date="2023-03" db="EMBL/GenBank/DDBJ databases">
        <title>Thalassotalea loyana LMG 22536T draft genome sequence.</title>
        <authorList>
            <person name="Sawabe T."/>
        </authorList>
    </citation>
    <scope>NUCLEOTIDE SEQUENCE [LARGE SCALE GENOMIC DNA]</scope>
    <source>
        <strain evidence="2 3">LMG 22536</strain>
    </source>
</reference>
<keyword evidence="3" id="KW-1185">Reference proteome</keyword>
<accession>A0ABQ6HB19</accession>
<feature type="signal peptide" evidence="1">
    <location>
        <begin position="1"/>
        <end position="18"/>
    </location>
</feature>
<keyword evidence="1" id="KW-0732">Signal</keyword>
<evidence type="ECO:0000256" key="1">
    <source>
        <dbReference type="SAM" id="SignalP"/>
    </source>
</evidence>
<gene>
    <name evidence="2" type="ORF">tloyanaT_03580</name>
</gene>
<proteinExistence type="predicted"/>